<keyword evidence="1" id="KW-1133">Transmembrane helix</keyword>
<dbReference type="AlphaFoldDB" id="A0A0G1RVX0"/>
<evidence type="ECO:0000313" key="3">
    <source>
        <dbReference type="Proteomes" id="UP000033860"/>
    </source>
</evidence>
<gene>
    <name evidence="2" type="ORF">UX85_C0004G0178</name>
</gene>
<dbReference type="Proteomes" id="UP000033860">
    <property type="component" value="Unassembled WGS sequence"/>
</dbReference>
<organism evidence="2 3">
    <name type="scientific">Candidatus Beckwithbacteria bacterium GW2011_GWB1_47_15</name>
    <dbReference type="NCBI Taxonomy" id="1618371"/>
    <lineage>
        <taxon>Bacteria</taxon>
        <taxon>Candidatus Beckwithiibacteriota</taxon>
    </lineage>
</organism>
<comment type="caution">
    <text evidence="2">The sequence shown here is derived from an EMBL/GenBank/DDBJ whole genome shotgun (WGS) entry which is preliminary data.</text>
</comment>
<accession>A0A0G1RVX0</accession>
<reference evidence="2 3" key="1">
    <citation type="journal article" date="2015" name="Nature">
        <title>rRNA introns, odd ribosomes, and small enigmatic genomes across a large radiation of phyla.</title>
        <authorList>
            <person name="Brown C.T."/>
            <person name="Hug L.A."/>
            <person name="Thomas B.C."/>
            <person name="Sharon I."/>
            <person name="Castelle C.J."/>
            <person name="Singh A."/>
            <person name="Wilkins M.J."/>
            <person name="Williams K.H."/>
            <person name="Banfield J.F."/>
        </authorList>
    </citation>
    <scope>NUCLEOTIDE SEQUENCE [LARGE SCALE GENOMIC DNA]</scope>
</reference>
<name>A0A0G1RVX0_9BACT</name>
<feature type="transmembrane region" description="Helical" evidence="1">
    <location>
        <begin position="12"/>
        <end position="34"/>
    </location>
</feature>
<keyword evidence="1" id="KW-0472">Membrane</keyword>
<evidence type="ECO:0000256" key="1">
    <source>
        <dbReference type="SAM" id="Phobius"/>
    </source>
</evidence>
<proteinExistence type="predicted"/>
<keyword evidence="1" id="KW-0812">Transmembrane</keyword>
<protein>
    <submittedName>
        <fullName evidence="2">Uncharacterized protein</fullName>
    </submittedName>
</protein>
<sequence>MIKSGNSTGQVALIIVFGLGVLGVLLAVAFSRLAPQAVVRQQALADSSKAYFAAQSGIEELMLRLRSHHNFGDSWEMVYQLDNGAVFYATISGNLSTKIATSTGMFKTYVRKLEVQVAESDSKTSFLFAVQSGEGGFELERNTVIRGIGGAAGNVYTNGDILGENKTSGTSGSKILGQAWAVGKVSGLTGDTSGGVYIQSDAAANELVRCGIGGNALAPAAPGPGCEFEGDFTVAAPPEALSIESVDTEFWKQQAVQSSLWPGNCVIQSGGGVEDCSGADKRLGSVKIEGDLVVNSNSSFTLTGPVWVEGDLTINSNVDVYVDDALGSEGVVVVIDYPANQFSRGKVVVASNVDFFQTSEGGPAVLVTTNTEESCSGVPAVTAASNTTSVVFSAPSGCVFFESNSFVRGVLANAVHLSSNSVIEYDPRLAAVILTTGLGGWQVIGFTELVE</sequence>
<dbReference type="EMBL" id="LCNT01000004">
    <property type="protein sequence ID" value="KKU61256.1"/>
    <property type="molecule type" value="Genomic_DNA"/>
</dbReference>
<evidence type="ECO:0000313" key="2">
    <source>
        <dbReference type="EMBL" id="KKU61256.1"/>
    </source>
</evidence>